<dbReference type="STRING" id="1236970.JCM9140_4623"/>
<sequence>MNYPIDQIRLKFPALQRKENGKSVIFFDGPGGTQMVDDAIEEMVAYISSGMANLHGTFDTSKETEKMIAETREAVADLLGCKSHEVAFGANMTTLAFAIARGLGSYLQKGDEVVVTELDHRANVDPWVTLAEDRDASVKFIELDPDSYTLQMEHLDKMITSNTKLVAVGLSSNVTGTVTEVEEIIERAKEVGALVVVDAVHAVPHLPIDFSALNCDILLCSAYKFFGPHVGIAVVKDTLFHELAVYKLAPAPSLPPFKLETGTQNHEGIAGVKGAIRFIEGLGEGSTRRERLQSGLERIDDYERSVACELERFLRTLPSVTLYRAPDGVRKTPTLAFTIEGEDSREVTKWLATHFQLFVADGDFYASTMANKLGVSHYNGWIRIGLAPYNTMDEIKRCMEALQEYVNKKR</sequence>
<evidence type="ECO:0000259" key="1">
    <source>
        <dbReference type="Pfam" id="PF00266"/>
    </source>
</evidence>
<dbReference type="InterPro" id="IPR015421">
    <property type="entry name" value="PyrdxlP-dep_Trfase_major"/>
</dbReference>
<proteinExistence type="predicted"/>
<dbReference type="RefSeq" id="WP_034751110.1">
    <property type="nucleotide sequence ID" value="NZ_BAUT01000102.1"/>
</dbReference>
<dbReference type="InterPro" id="IPR000192">
    <property type="entry name" value="Aminotrans_V_dom"/>
</dbReference>
<reference evidence="2" key="1">
    <citation type="journal article" date="2014" name="Genome Announc.">
        <title>Draft Genome Sequences of Three Alkaliphilic Bacillus Strains, Bacillus wakoensis JCM 9140T, Bacillus akibai JCM 9157T, and Bacillus hemicellulosilyticus JCM 9152T.</title>
        <authorList>
            <person name="Yuki M."/>
            <person name="Oshima K."/>
            <person name="Suda W."/>
            <person name="Oshida Y."/>
            <person name="Kitamura K."/>
            <person name="Iida T."/>
            <person name="Hattori M."/>
            <person name="Ohkuma M."/>
        </authorList>
    </citation>
    <scope>NUCLEOTIDE SEQUENCE [LARGE SCALE GENOMIC DNA]</scope>
    <source>
        <strain evidence="2">JCM 9140</strain>
    </source>
</reference>
<dbReference type="EMBL" id="BAUT01000102">
    <property type="protein sequence ID" value="GAE28400.1"/>
    <property type="molecule type" value="Genomic_DNA"/>
</dbReference>
<feature type="domain" description="Aminotransferase class V" evidence="1">
    <location>
        <begin position="25"/>
        <end position="397"/>
    </location>
</feature>
<dbReference type="AlphaFoldDB" id="W4Q8U0"/>
<evidence type="ECO:0000313" key="3">
    <source>
        <dbReference type="Proteomes" id="UP000018890"/>
    </source>
</evidence>
<dbReference type="Proteomes" id="UP000018890">
    <property type="component" value="Unassembled WGS sequence"/>
</dbReference>
<dbReference type="GO" id="GO:0003824">
    <property type="term" value="F:catalytic activity"/>
    <property type="evidence" value="ECO:0007669"/>
    <property type="project" value="UniProtKB-ARBA"/>
</dbReference>
<organism evidence="2 3">
    <name type="scientific">Halalkalibacter wakoensis JCM 9140</name>
    <dbReference type="NCBI Taxonomy" id="1236970"/>
    <lineage>
        <taxon>Bacteria</taxon>
        <taxon>Bacillati</taxon>
        <taxon>Bacillota</taxon>
        <taxon>Bacilli</taxon>
        <taxon>Bacillales</taxon>
        <taxon>Bacillaceae</taxon>
        <taxon>Halalkalibacter</taxon>
    </lineage>
</organism>
<keyword evidence="3" id="KW-1185">Reference proteome</keyword>
<dbReference type="SUPFAM" id="SSF53383">
    <property type="entry name" value="PLP-dependent transferases"/>
    <property type="match status" value="1"/>
</dbReference>
<protein>
    <submittedName>
        <fullName evidence="2">Cysteine desulfurase</fullName>
    </submittedName>
</protein>
<dbReference type="PANTHER" id="PTHR43586:SF21">
    <property type="entry name" value="PYRIDOXAL PHOSPHATE (PLP)-DEPENDENT ASPARTATE AMINOTRANSFERASE SUPERFAMILY"/>
    <property type="match status" value="1"/>
</dbReference>
<accession>W4Q8U0</accession>
<evidence type="ECO:0000313" key="2">
    <source>
        <dbReference type="EMBL" id="GAE28400.1"/>
    </source>
</evidence>
<dbReference type="PANTHER" id="PTHR43586">
    <property type="entry name" value="CYSTEINE DESULFURASE"/>
    <property type="match status" value="1"/>
</dbReference>
<comment type="caution">
    <text evidence="2">The sequence shown here is derived from an EMBL/GenBank/DDBJ whole genome shotgun (WGS) entry which is preliminary data.</text>
</comment>
<dbReference type="InterPro" id="IPR011340">
    <property type="entry name" value="Cys_dSase-rel"/>
</dbReference>
<dbReference type="InterPro" id="IPR015424">
    <property type="entry name" value="PyrdxlP-dep_Trfase"/>
</dbReference>
<dbReference type="Pfam" id="PF00266">
    <property type="entry name" value="Aminotran_5"/>
    <property type="match status" value="1"/>
</dbReference>
<gene>
    <name evidence="2" type="ORF">JCM9140_4623</name>
</gene>
<dbReference type="NCBIfam" id="TIGR01976">
    <property type="entry name" value="am_tr_V_VC1184"/>
    <property type="match status" value="1"/>
</dbReference>
<name>W4Q8U0_9BACI</name>
<dbReference type="Gene3D" id="3.40.640.10">
    <property type="entry name" value="Type I PLP-dependent aspartate aminotransferase-like (Major domain)"/>
    <property type="match status" value="1"/>
</dbReference>
<dbReference type="OrthoDB" id="9804366at2"/>
<dbReference type="InterPro" id="IPR015422">
    <property type="entry name" value="PyrdxlP-dep_Trfase_small"/>
</dbReference>
<dbReference type="Gene3D" id="3.90.1150.10">
    <property type="entry name" value="Aspartate Aminotransferase, domain 1"/>
    <property type="match status" value="1"/>
</dbReference>